<name>A0ABX1BVZ8_9ACTN</name>
<comment type="caution">
    <text evidence="3">The sequence shown here is derived from an EMBL/GenBank/DDBJ whole genome shotgun (WGS) entry which is preliminary data.</text>
</comment>
<organism evidence="3 4">
    <name type="scientific">Streptomyces zingiberis</name>
    <dbReference type="NCBI Taxonomy" id="2053010"/>
    <lineage>
        <taxon>Bacteria</taxon>
        <taxon>Bacillati</taxon>
        <taxon>Actinomycetota</taxon>
        <taxon>Actinomycetes</taxon>
        <taxon>Kitasatosporales</taxon>
        <taxon>Streptomycetaceae</taxon>
        <taxon>Streptomyces</taxon>
    </lineage>
</organism>
<sequence>MKHELRCVESDFCNEISGQEDTTFSAIYEGNPPGRVLWESGNFRLLADMSPLCPGHLLLLPIEHHLSFADLIETHGETLSGILSTVIPMYRETFGRLTFLEHGSSLAMKSGACISHAHWHLLPVDGRGVDALITADGLPSNLLEHLGQLATFSGKPYFLCGHEGEFRVYNGERPMRSQYLRSVVGRILGIPDPLWDYALVVRKEILRETMDRASHWRTPLADAG</sequence>
<evidence type="ECO:0000259" key="2">
    <source>
        <dbReference type="PROSITE" id="PS51084"/>
    </source>
</evidence>
<dbReference type="Gene3D" id="3.30.428.10">
    <property type="entry name" value="HIT-like"/>
    <property type="match status" value="1"/>
</dbReference>
<gene>
    <name evidence="3" type="ORF">HCK00_03215</name>
</gene>
<dbReference type="EMBL" id="JAATEN010000002">
    <property type="protein sequence ID" value="NJP99576.1"/>
    <property type="molecule type" value="Genomic_DNA"/>
</dbReference>
<evidence type="ECO:0000313" key="3">
    <source>
        <dbReference type="EMBL" id="NJP99576.1"/>
    </source>
</evidence>
<proteinExistence type="predicted"/>
<reference evidence="3 4" key="1">
    <citation type="submission" date="2020-03" db="EMBL/GenBank/DDBJ databases">
        <title>WGS of actinomycetes isolated from Thailand.</title>
        <authorList>
            <person name="Thawai C."/>
        </authorList>
    </citation>
    <scope>NUCLEOTIDE SEQUENCE [LARGE SCALE GENOMIC DNA]</scope>
    <source>
        <strain evidence="3 4">PLAI 1-29</strain>
    </source>
</reference>
<evidence type="ECO:0000313" key="4">
    <source>
        <dbReference type="Proteomes" id="UP000695264"/>
    </source>
</evidence>
<feature type="short sequence motif" description="Histidine triad motif" evidence="1">
    <location>
        <begin position="116"/>
        <end position="120"/>
    </location>
</feature>
<feature type="domain" description="HIT" evidence="2">
    <location>
        <begin position="23"/>
        <end position="133"/>
    </location>
</feature>
<dbReference type="InterPro" id="IPR011146">
    <property type="entry name" value="HIT-like"/>
</dbReference>
<dbReference type="InterPro" id="IPR036265">
    <property type="entry name" value="HIT-like_sf"/>
</dbReference>
<dbReference type="Pfam" id="PF01230">
    <property type="entry name" value="HIT"/>
    <property type="match status" value="1"/>
</dbReference>
<dbReference type="PROSITE" id="PS51084">
    <property type="entry name" value="HIT_2"/>
    <property type="match status" value="1"/>
</dbReference>
<accession>A0ABX1BVZ8</accession>
<dbReference type="SUPFAM" id="SSF54197">
    <property type="entry name" value="HIT-like"/>
    <property type="match status" value="1"/>
</dbReference>
<evidence type="ECO:0000256" key="1">
    <source>
        <dbReference type="PROSITE-ProRule" id="PRU00464"/>
    </source>
</evidence>
<keyword evidence="4" id="KW-1185">Reference proteome</keyword>
<dbReference type="Proteomes" id="UP000695264">
    <property type="component" value="Unassembled WGS sequence"/>
</dbReference>
<protein>
    <submittedName>
        <fullName evidence="3">HIT family protein</fullName>
    </submittedName>
</protein>
<dbReference type="RefSeq" id="WP_168100188.1">
    <property type="nucleotide sequence ID" value="NZ_JAATEN010000002.1"/>
</dbReference>